<keyword evidence="2" id="KW-1185">Reference proteome</keyword>
<name>A0AAW2Z8N1_9EUKA</name>
<protein>
    <submittedName>
        <fullName evidence="1">Mobilization protein MbeC</fullName>
    </submittedName>
</protein>
<dbReference type="AlphaFoldDB" id="A0AAW2Z8N1"/>
<evidence type="ECO:0000313" key="2">
    <source>
        <dbReference type="Proteomes" id="UP001431209"/>
    </source>
</evidence>
<dbReference type="EMBL" id="JAOPGA020001124">
    <property type="protein sequence ID" value="KAL0485295.1"/>
    <property type="molecule type" value="Genomic_DNA"/>
</dbReference>
<reference evidence="1 2" key="1">
    <citation type="submission" date="2024-03" db="EMBL/GenBank/DDBJ databases">
        <title>The Acrasis kona genome and developmental transcriptomes reveal deep origins of eukaryotic multicellular pathways.</title>
        <authorList>
            <person name="Sheikh S."/>
            <person name="Fu C.-J."/>
            <person name="Brown M.W."/>
            <person name="Baldauf S.L."/>
        </authorList>
    </citation>
    <scope>NUCLEOTIDE SEQUENCE [LARGE SCALE GENOMIC DNA]</scope>
    <source>
        <strain evidence="1 2">ATCC MYA-3509</strain>
    </source>
</reference>
<organism evidence="1 2">
    <name type="scientific">Acrasis kona</name>
    <dbReference type="NCBI Taxonomy" id="1008807"/>
    <lineage>
        <taxon>Eukaryota</taxon>
        <taxon>Discoba</taxon>
        <taxon>Heterolobosea</taxon>
        <taxon>Tetramitia</taxon>
        <taxon>Eutetramitia</taxon>
        <taxon>Acrasidae</taxon>
        <taxon>Acrasis</taxon>
    </lineage>
</organism>
<comment type="caution">
    <text evidence="1">The sequence shown here is derived from an EMBL/GenBank/DDBJ whole genome shotgun (WGS) entry which is preliminary data.</text>
</comment>
<evidence type="ECO:0000313" key="1">
    <source>
        <dbReference type="EMBL" id="KAL0485295.1"/>
    </source>
</evidence>
<sequence length="70" mass="7863">MTTTQQEHETNECELSRQLSIQKRVQFLDKPEVQSGKTPTLNSPIVSTPVTVDSKVDKIFKETSNASEIN</sequence>
<proteinExistence type="predicted"/>
<gene>
    <name evidence="1" type="ORF">AKO1_011695</name>
</gene>
<accession>A0AAW2Z8N1</accession>
<dbReference type="Proteomes" id="UP001431209">
    <property type="component" value="Unassembled WGS sequence"/>
</dbReference>